<dbReference type="EMBL" id="AFRZ01000001">
    <property type="protein sequence ID" value="EHP30978.1"/>
    <property type="molecule type" value="Genomic_DNA"/>
</dbReference>
<dbReference type="GO" id="GO:0052621">
    <property type="term" value="F:diguanylate cyclase activity"/>
    <property type="evidence" value="ECO:0007669"/>
    <property type="project" value="UniProtKB-EC"/>
</dbReference>
<dbReference type="PATRIC" id="fig|929558.5.peg.2445"/>
<dbReference type="Gene3D" id="3.30.450.40">
    <property type="match status" value="1"/>
</dbReference>
<feature type="domain" description="PAC" evidence="5">
    <location>
        <begin position="76"/>
        <end position="128"/>
    </location>
</feature>
<dbReference type="PANTHER" id="PTHR45138">
    <property type="entry name" value="REGULATORY COMPONENTS OF SENSORY TRANSDUCTION SYSTEM"/>
    <property type="match status" value="1"/>
</dbReference>
<dbReference type="EC" id="2.7.7.65" evidence="1"/>
<evidence type="ECO:0000259" key="5">
    <source>
        <dbReference type="PROSITE" id="PS50113"/>
    </source>
</evidence>
<dbReference type="STRING" id="929558.SMGD1_2455"/>
<dbReference type="InterPro" id="IPR013767">
    <property type="entry name" value="PAS_fold"/>
</dbReference>
<dbReference type="Gene3D" id="3.30.70.270">
    <property type="match status" value="1"/>
</dbReference>
<evidence type="ECO:0000256" key="3">
    <source>
        <dbReference type="SAM" id="Coils"/>
    </source>
</evidence>
<dbReference type="CDD" id="cd00130">
    <property type="entry name" value="PAS"/>
    <property type="match status" value="1"/>
</dbReference>
<keyword evidence="3" id="KW-0175">Coiled coil</keyword>
<keyword evidence="8" id="KW-1185">Reference proteome</keyword>
<comment type="caution">
    <text evidence="7">The sequence shown here is derived from an EMBL/GenBank/DDBJ whole genome shotgun (WGS) entry which is preliminary data.</text>
</comment>
<dbReference type="InterPro" id="IPR000014">
    <property type="entry name" value="PAS"/>
</dbReference>
<dbReference type="SUPFAM" id="SSF55781">
    <property type="entry name" value="GAF domain-like"/>
    <property type="match status" value="1"/>
</dbReference>
<dbReference type="NCBIfam" id="TIGR00229">
    <property type="entry name" value="sensory_box"/>
    <property type="match status" value="1"/>
</dbReference>
<dbReference type="FunFam" id="3.30.70.270:FF:000001">
    <property type="entry name" value="Diguanylate cyclase domain protein"/>
    <property type="match status" value="1"/>
</dbReference>
<evidence type="ECO:0000259" key="6">
    <source>
        <dbReference type="PROSITE" id="PS50887"/>
    </source>
</evidence>
<dbReference type="Pfam" id="PF00989">
    <property type="entry name" value="PAS"/>
    <property type="match status" value="1"/>
</dbReference>
<dbReference type="PROSITE" id="PS50887">
    <property type="entry name" value="GGDEF"/>
    <property type="match status" value="1"/>
</dbReference>
<proteinExistence type="predicted"/>
<dbReference type="AlphaFoldDB" id="B6BNA8"/>
<feature type="domain" description="PAS" evidence="4">
    <location>
        <begin position="3"/>
        <end position="73"/>
    </location>
</feature>
<gene>
    <name evidence="7" type="ORF">SMGD1_2455</name>
</gene>
<dbReference type="SMART" id="SM00267">
    <property type="entry name" value="GGDEF"/>
    <property type="match status" value="1"/>
</dbReference>
<dbReference type="HOGENOM" id="CLU_000445_11_24_7"/>
<protein>
    <recommendedName>
        <fullName evidence="1">diguanylate cyclase</fullName>
        <ecNumber evidence="1">2.7.7.65</ecNumber>
    </recommendedName>
</protein>
<dbReference type="InterPro" id="IPR029787">
    <property type="entry name" value="Nucleotide_cyclase"/>
</dbReference>
<dbReference type="InterPro" id="IPR043128">
    <property type="entry name" value="Rev_trsase/Diguanyl_cyclase"/>
</dbReference>
<dbReference type="RefSeq" id="WP_008339755.1">
    <property type="nucleotide sequence ID" value="NZ_AFRZ01000001.1"/>
</dbReference>
<reference evidence="7 8" key="1">
    <citation type="journal article" date="2012" name="Proc. Natl. Acad. Sci. U.S.A.">
        <title>Genome and physiology of a model Epsilonproteobacterium responsible for sulfide detoxification in marine oxygen depletion zones.</title>
        <authorList>
            <person name="Grote J."/>
            <person name="Schott T."/>
            <person name="Bruckner C.G."/>
            <person name="Glockner F.O."/>
            <person name="Jost G."/>
            <person name="Teeling H."/>
            <person name="Labrenz M."/>
            <person name="Jurgens K."/>
        </authorList>
    </citation>
    <scope>NUCLEOTIDE SEQUENCE [LARGE SCALE GENOMIC DNA]</scope>
    <source>
        <strain evidence="7 8">GD1</strain>
    </source>
</reference>
<dbReference type="Gene3D" id="3.30.450.20">
    <property type="entry name" value="PAS domain"/>
    <property type="match status" value="1"/>
</dbReference>
<dbReference type="Pfam" id="PF00990">
    <property type="entry name" value="GGDEF"/>
    <property type="match status" value="1"/>
</dbReference>
<evidence type="ECO:0000256" key="1">
    <source>
        <dbReference type="ARBA" id="ARBA00012528"/>
    </source>
</evidence>
<dbReference type="GO" id="GO:0006355">
    <property type="term" value="P:regulation of DNA-templated transcription"/>
    <property type="evidence" value="ECO:0007669"/>
    <property type="project" value="InterPro"/>
</dbReference>
<dbReference type="InterPro" id="IPR029016">
    <property type="entry name" value="GAF-like_dom_sf"/>
</dbReference>
<evidence type="ECO:0000313" key="8">
    <source>
        <dbReference type="Proteomes" id="UP000006431"/>
    </source>
</evidence>
<dbReference type="InterPro" id="IPR035965">
    <property type="entry name" value="PAS-like_dom_sf"/>
</dbReference>
<dbReference type="PROSITE" id="PS50113">
    <property type="entry name" value="PAC"/>
    <property type="match status" value="1"/>
</dbReference>
<sequence>MNILNNLDTFIELIPDLAFFKNMDGVYTHCNSTYLSFVNKNREEIIGKTGFEIHSCENASNIQKIDNEILTSNKTKSFEETFINKDGSITYFHTTKQVLHNHLSEKLGLFCILRDITSEKEYQLIYEDNELLLENIASHDDLSLILNDIVNLAEERNKNTMCSILLLNESKKNLLNGAAPSLPDFYNKAINGIEIGEKVGSCGSAVYKQERVIVEDIDTHENWQPYLALTQKANLHACWSEPIFSSRDEILGSFAIYNNKVKKPSDFELKLISSYAHLASLAIEKENHSKAIKESNERLKELAIKDYLTGLYNRSKLDNSLEYQIKRSKRYESVFGVIMMDIDYFKSVNDKHGHQVGDKVLLEFAKVLTDISRETDIVGRWGGEEFLIIIENADKDGITNLAHKIRETIEMHDFPVVKRKTASLGVTIYNKDEKINELIGRVDKALYKAKNSGRNQVQYL</sequence>
<evidence type="ECO:0000256" key="2">
    <source>
        <dbReference type="ARBA" id="ARBA00034247"/>
    </source>
</evidence>
<dbReference type="SUPFAM" id="SSF55785">
    <property type="entry name" value="PYP-like sensor domain (PAS domain)"/>
    <property type="match status" value="1"/>
</dbReference>
<dbReference type="CDD" id="cd01949">
    <property type="entry name" value="GGDEF"/>
    <property type="match status" value="1"/>
</dbReference>
<dbReference type="NCBIfam" id="TIGR00254">
    <property type="entry name" value="GGDEF"/>
    <property type="match status" value="1"/>
</dbReference>
<dbReference type="eggNOG" id="COG3706">
    <property type="taxonomic scope" value="Bacteria"/>
</dbReference>
<evidence type="ECO:0000313" key="7">
    <source>
        <dbReference type="EMBL" id="EHP30978.1"/>
    </source>
</evidence>
<dbReference type="PANTHER" id="PTHR45138:SF9">
    <property type="entry name" value="DIGUANYLATE CYCLASE DGCM-RELATED"/>
    <property type="match status" value="1"/>
</dbReference>
<name>B6BNA8_SULGG</name>
<dbReference type="InterPro" id="IPR000160">
    <property type="entry name" value="GGDEF_dom"/>
</dbReference>
<dbReference type="InterPro" id="IPR000700">
    <property type="entry name" value="PAS-assoc_C"/>
</dbReference>
<dbReference type="OrthoDB" id="7323245at2"/>
<feature type="coiled-coil region" evidence="3">
    <location>
        <begin position="278"/>
        <end position="305"/>
    </location>
</feature>
<dbReference type="SMART" id="SM00065">
    <property type="entry name" value="GAF"/>
    <property type="match status" value="1"/>
</dbReference>
<accession>B6BNA8</accession>
<dbReference type="InterPro" id="IPR003018">
    <property type="entry name" value="GAF"/>
</dbReference>
<dbReference type="Proteomes" id="UP000006431">
    <property type="component" value="Unassembled WGS sequence"/>
</dbReference>
<comment type="catalytic activity">
    <reaction evidence="2">
        <text>2 GTP = 3',3'-c-di-GMP + 2 diphosphate</text>
        <dbReference type="Rhea" id="RHEA:24898"/>
        <dbReference type="ChEBI" id="CHEBI:33019"/>
        <dbReference type="ChEBI" id="CHEBI:37565"/>
        <dbReference type="ChEBI" id="CHEBI:58805"/>
        <dbReference type="EC" id="2.7.7.65"/>
    </reaction>
</comment>
<dbReference type="Pfam" id="PF13185">
    <property type="entry name" value="GAF_2"/>
    <property type="match status" value="1"/>
</dbReference>
<organism evidence="7 8">
    <name type="scientific">Sulfurimonas gotlandica (strain DSM 19862 / JCM 16533 / GD1)</name>
    <dbReference type="NCBI Taxonomy" id="929558"/>
    <lineage>
        <taxon>Bacteria</taxon>
        <taxon>Pseudomonadati</taxon>
        <taxon>Campylobacterota</taxon>
        <taxon>Epsilonproteobacteria</taxon>
        <taxon>Campylobacterales</taxon>
        <taxon>Sulfurimonadaceae</taxon>
        <taxon>Sulfurimonas</taxon>
    </lineage>
</organism>
<dbReference type="InterPro" id="IPR050469">
    <property type="entry name" value="Diguanylate_Cyclase"/>
</dbReference>
<evidence type="ECO:0000259" key="4">
    <source>
        <dbReference type="PROSITE" id="PS50112"/>
    </source>
</evidence>
<dbReference type="SUPFAM" id="SSF55073">
    <property type="entry name" value="Nucleotide cyclase"/>
    <property type="match status" value="1"/>
</dbReference>
<dbReference type="PROSITE" id="PS50112">
    <property type="entry name" value="PAS"/>
    <property type="match status" value="1"/>
</dbReference>
<feature type="domain" description="GGDEF" evidence="6">
    <location>
        <begin position="333"/>
        <end position="460"/>
    </location>
</feature>
<accession>H1FZH1</accession>